<dbReference type="PANTHER" id="PTHR24220">
    <property type="entry name" value="IMPORT ATP-BINDING PROTEIN"/>
    <property type="match status" value="1"/>
</dbReference>
<dbReference type="CDD" id="cd03255">
    <property type="entry name" value="ABC_MJ0796_LolCDE_FtsE"/>
    <property type="match status" value="1"/>
</dbReference>
<dbReference type="InterPro" id="IPR027417">
    <property type="entry name" value="P-loop_NTPase"/>
</dbReference>
<keyword evidence="1" id="KW-0813">Transport</keyword>
<comment type="caution">
    <text evidence="5">The sequence shown here is derived from an EMBL/GenBank/DDBJ whole genome shotgun (WGS) entry which is preliminary data.</text>
</comment>
<dbReference type="GO" id="GO:0098796">
    <property type="term" value="C:membrane protein complex"/>
    <property type="evidence" value="ECO:0007669"/>
    <property type="project" value="UniProtKB-ARBA"/>
</dbReference>
<dbReference type="InterPro" id="IPR015854">
    <property type="entry name" value="ABC_transpr_LolD-like"/>
</dbReference>
<dbReference type="Pfam" id="PF00005">
    <property type="entry name" value="ABC_tran"/>
    <property type="match status" value="1"/>
</dbReference>
<keyword evidence="6" id="KW-1185">Reference proteome</keyword>
<dbReference type="InterPro" id="IPR003439">
    <property type="entry name" value="ABC_transporter-like_ATP-bd"/>
</dbReference>
<accession>A0A4S8Q5W1</accession>
<gene>
    <name evidence="5" type="ORF">FAB82_17110</name>
</gene>
<reference evidence="6" key="1">
    <citation type="submission" date="2019-04" db="EMBL/GenBank/DDBJ databases">
        <title>Nocardioides xinjiangensis sp. nov.</title>
        <authorList>
            <person name="Liu S."/>
        </authorList>
    </citation>
    <scope>NUCLEOTIDE SEQUENCE [LARGE SCALE GENOMIC DNA]</scope>
    <source>
        <strain evidence="6">18</strain>
    </source>
</reference>
<dbReference type="InterPro" id="IPR017871">
    <property type="entry name" value="ABC_transporter-like_CS"/>
</dbReference>
<evidence type="ECO:0000259" key="4">
    <source>
        <dbReference type="PROSITE" id="PS50893"/>
    </source>
</evidence>
<proteinExistence type="predicted"/>
<evidence type="ECO:0000256" key="3">
    <source>
        <dbReference type="ARBA" id="ARBA00022840"/>
    </source>
</evidence>
<organism evidence="5 6">
    <name type="scientific">Glycomyces buryatensis</name>
    <dbReference type="NCBI Taxonomy" id="2570927"/>
    <lineage>
        <taxon>Bacteria</taxon>
        <taxon>Bacillati</taxon>
        <taxon>Actinomycetota</taxon>
        <taxon>Actinomycetes</taxon>
        <taxon>Glycomycetales</taxon>
        <taxon>Glycomycetaceae</taxon>
        <taxon>Glycomyces</taxon>
    </lineage>
</organism>
<feature type="domain" description="ABC transporter" evidence="4">
    <location>
        <begin position="21"/>
        <end position="249"/>
    </location>
</feature>
<sequence length="257" mass="27694">MTTLTKPRPGLHEDPTRPLALLLRDVTKTYDGAHKTLDHVSLQVPRGSFLAIMGPSGSGKSTLLHCAAGLDSPDSGEIRIGGTDIAHLSETQRTRSRRSRIGFVFQAYNLLPSLTVEENITLPLRLAGTDADKQWLRSLVDRIGLGDLLHRRPGGLSGGQQQRAAIARSLAARPEVVFADEPTGALDSGTAAEVLDLLRDLVDELGQTVVMVTHDPNAAARAHATAVVADGRIDQYFDRPTADELARRLTHLRGARA</sequence>
<dbReference type="InterPro" id="IPR003593">
    <property type="entry name" value="AAA+_ATPase"/>
</dbReference>
<dbReference type="AlphaFoldDB" id="A0A4S8Q5W1"/>
<keyword evidence="2" id="KW-0547">Nucleotide-binding</keyword>
<evidence type="ECO:0000313" key="5">
    <source>
        <dbReference type="EMBL" id="THV39697.1"/>
    </source>
</evidence>
<dbReference type="Proteomes" id="UP000308760">
    <property type="component" value="Unassembled WGS sequence"/>
</dbReference>
<dbReference type="FunFam" id="3.40.50.300:FF:000032">
    <property type="entry name" value="Export ABC transporter ATP-binding protein"/>
    <property type="match status" value="1"/>
</dbReference>
<evidence type="ECO:0000256" key="2">
    <source>
        <dbReference type="ARBA" id="ARBA00022741"/>
    </source>
</evidence>
<dbReference type="OrthoDB" id="3266715at2"/>
<name>A0A4S8Q5W1_9ACTN</name>
<dbReference type="GO" id="GO:0022857">
    <property type="term" value="F:transmembrane transporter activity"/>
    <property type="evidence" value="ECO:0007669"/>
    <property type="project" value="TreeGrafter"/>
</dbReference>
<dbReference type="PANTHER" id="PTHR24220:SF685">
    <property type="entry name" value="ABC TRANSPORTER RELATED"/>
    <property type="match status" value="1"/>
</dbReference>
<dbReference type="SMART" id="SM00382">
    <property type="entry name" value="AAA"/>
    <property type="match status" value="1"/>
</dbReference>
<dbReference type="GO" id="GO:0005886">
    <property type="term" value="C:plasma membrane"/>
    <property type="evidence" value="ECO:0007669"/>
    <property type="project" value="TreeGrafter"/>
</dbReference>
<protein>
    <submittedName>
        <fullName evidence="5">ABC transporter ATP-binding protein</fullName>
    </submittedName>
</protein>
<keyword evidence="3 5" id="KW-0067">ATP-binding</keyword>
<dbReference type="RefSeq" id="WP_136535754.1">
    <property type="nucleotide sequence ID" value="NZ_STGY01000064.1"/>
</dbReference>
<dbReference type="GO" id="GO:0005524">
    <property type="term" value="F:ATP binding"/>
    <property type="evidence" value="ECO:0007669"/>
    <property type="project" value="UniProtKB-KW"/>
</dbReference>
<dbReference type="PROSITE" id="PS50893">
    <property type="entry name" value="ABC_TRANSPORTER_2"/>
    <property type="match status" value="1"/>
</dbReference>
<dbReference type="GO" id="GO:0016887">
    <property type="term" value="F:ATP hydrolysis activity"/>
    <property type="evidence" value="ECO:0007669"/>
    <property type="project" value="InterPro"/>
</dbReference>
<dbReference type="Gene3D" id="3.40.50.300">
    <property type="entry name" value="P-loop containing nucleotide triphosphate hydrolases"/>
    <property type="match status" value="1"/>
</dbReference>
<dbReference type="EMBL" id="STGY01000064">
    <property type="protein sequence ID" value="THV39697.1"/>
    <property type="molecule type" value="Genomic_DNA"/>
</dbReference>
<dbReference type="PROSITE" id="PS00211">
    <property type="entry name" value="ABC_TRANSPORTER_1"/>
    <property type="match status" value="1"/>
</dbReference>
<dbReference type="SUPFAM" id="SSF52540">
    <property type="entry name" value="P-loop containing nucleoside triphosphate hydrolases"/>
    <property type="match status" value="1"/>
</dbReference>
<evidence type="ECO:0000256" key="1">
    <source>
        <dbReference type="ARBA" id="ARBA00022448"/>
    </source>
</evidence>
<dbReference type="InterPro" id="IPR017911">
    <property type="entry name" value="MacB-like_ATP-bd"/>
</dbReference>
<reference evidence="5 6" key="2">
    <citation type="submission" date="2019-05" db="EMBL/GenBank/DDBJ databases">
        <title>Glycomyces buryatensis sp. nov.</title>
        <authorList>
            <person name="Nikitina E."/>
        </authorList>
    </citation>
    <scope>NUCLEOTIDE SEQUENCE [LARGE SCALE GENOMIC DNA]</scope>
    <source>
        <strain evidence="5 6">18</strain>
    </source>
</reference>
<evidence type="ECO:0000313" key="6">
    <source>
        <dbReference type="Proteomes" id="UP000308760"/>
    </source>
</evidence>